<dbReference type="CDD" id="cd00093">
    <property type="entry name" value="HTH_XRE"/>
    <property type="match status" value="1"/>
</dbReference>
<dbReference type="InterPro" id="IPR010982">
    <property type="entry name" value="Lambda_DNA-bd_dom_sf"/>
</dbReference>
<dbReference type="InterPro" id="IPR014710">
    <property type="entry name" value="RmlC-like_jellyroll"/>
</dbReference>
<dbReference type="InterPro" id="IPR001387">
    <property type="entry name" value="Cro/C1-type_HTH"/>
</dbReference>
<dbReference type="Gene3D" id="2.60.120.10">
    <property type="entry name" value="Jelly Rolls"/>
    <property type="match status" value="1"/>
</dbReference>
<evidence type="ECO:0000313" key="3">
    <source>
        <dbReference type="EMBL" id="KEI43524.1"/>
    </source>
</evidence>
<dbReference type="AlphaFoldDB" id="A0A073B770"/>
<dbReference type="SMART" id="SM00530">
    <property type="entry name" value="HTH_XRE"/>
    <property type="match status" value="1"/>
</dbReference>
<dbReference type="CDD" id="cd02209">
    <property type="entry name" value="cupin_XRE_C"/>
    <property type="match status" value="1"/>
</dbReference>
<dbReference type="eggNOG" id="COG1813">
    <property type="taxonomic scope" value="Bacteria"/>
</dbReference>
<accession>A0A073B770</accession>
<comment type="caution">
    <text evidence="3">The sequence shown here is derived from an EMBL/GenBank/DDBJ whole genome shotgun (WGS) entry which is preliminary data.</text>
</comment>
<evidence type="ECO:0000259" key="2">
    <source>
        <dbReference type="PROSITE" id="PS50943"/>
    </source>
</evidence>
<evidence type="ECO:0000256" key="1">
    <source>
        <dbReference type="ARBA" id="ARBA00023125"/>
    </source>
</evidence>
<dbReference type="PANTHER" id="PTHR46797:SF1">
    <property type="entry name" value="METHYLPHOSPHONATE SYNTHASE"/>
    <property type="match status" value="1"/>
</dbReference>
<dbReference type="eggNOG" id="COG3837">
    <property type="taxonomic scope" value="Bacteria"/>
</dbReference>
<dbReference type="SUPFAM" id="SSF51182">
    <property type="entry name" value="RmlC-like cupins"/>
    <property type="match status" value="1"/>
</dbReference>
<dbReference type="GO" id="GO:0003677">
    <property type="term" value="F:DNA binding"/>
    <property type="evidence" value="ECO:0007669"/>
    <property type="project" value="UniProtKB-KW"/>
</dbReference>
<dbReference type="Pfam" id="PF07883">
    <property type="entry name" value="Cupin_2"/>
    <property type="match status" value="1"/>
</dbReference>
<dbReference type="SUPFAM" id="SSF47413">
    <property type="entry name" value="lambda repressor-like DNA-binding domains"/>
    <property type="match status" value="1"/>
</dbReference>
<evidence type="ECO:0000313" key="4">
    <source>
        <dbReference type="Proteomes" id="UP000031419"/>
    </source>
</evidence>
<feature type="domain" description="HTH cro/C1-type" evidence="2">
    <location>
        <begin position="27"/>
        <end position="81"/>
    </location>
</feature>
<proteinExistence type="predicted"/>
<reference evidence="3 4" key="1">
    <citation type="submission" date="2014-06" db="EMBL/GenBank/DDBJ databases">
        <title>Saccharopolyspora rectivirgula DSM-43113 Genome sequencing.</title>
        <authorList>
            <person name="Barrera C."/>
            <person name="Millon L."/>
            <person name="Rognon B."/>
            <person name="Zaugg C."/>
            <person name="Monod M."/>
        </authorList>
    </citation>
    <scope>NUCLEOTIDE SEQUENCE [LARGE SCALE GENOMIC DNA]</scope>
    <source>
        <strain evidence="3 4">DSM 43113</strain>
    </source>
</reference>
<dbReference type="Proteomes" id="UP000031419">
    <property type="component" value="Unassembled WGS sequence"/>
</dbReference>
<keyword evidence="1" id="KW-0238">DNA-binding</keyword>
<dbReference type="PANTHER" id="PTHR46797">
    <property type="entry name" value="HTH-TYPE TRANSCRIPTIONAL REGULATOR"/>
    <property type="match status" value="1"/>
</dbReference>
<dbReference type="InterPro" id="IPR013096">
    <property type="entry name" value="Cupin_2"/>
</dbReference>
<dbReference type="OrthoDB" id="513181at2"/>
<keyword evidence="4" id="KW-1185">Reference proteome</keyword>
<dbReference type="PROSITE" id="PS50943">
    <property type="entry name" value="HTH_CROC1"/>
    <property type="match status" value="1"/>
</dbReference>
<dbReference type="InterPro" id="IPR050807">
    <property type="entry name" value="TransReg_Diox_bact_type"/>
</dbReference>
<protein>
    <submittedName>
        <fullName evidence="3">XRE family transcriptional regulator</fullName>
    </submittedName>
</protein>
<name>A0A073B770_9PSEU</name>
<sequence length="203" mass="21032">MVGVVVDGPDAADAPGAQALAGLGDRVRQLRSGQGLSQAELGQRAGLPASYVDDVERAVANPSLAELARVANGLGVSISELLTGEKPGPAVVVVRAGEAQTVSHGEVELQVLTPRSVVPGLYAARYRIPPSAPGVRPVQHEGLDWLYVLRGELRIEFNEQVTTLRPGDTASFSSRVPHRLSAAGGTEAEFLAVGAAYPGARGL</sequence>
<dbReference type="Pfam" id="PF13560">
    <property type="entry name" value="HTH_31"/>
    <property type="match status" value="1"/>
</dbReference>
<dbReference type="GO" id="GO:0005829">
    <property type="term" value="C:cytosol"/>
    <property type="evidence" value="ECO:0007669"/>
    <property type="project" value="TreeGrafter"/>
</dbReference>
<dbReference type="Gene3D" id="1.10.260.40">
    <property type="entry name" value="lambda repressor-like DNA-binding domains"/>
    <property type="match status" value="1"/>
</dbReference>
<gene>
    <name evidence="3" type="ORF">GU90_14325</name>
</gene>
<dbReference type="InterPro" id="IPR011051">
    <property type="entry name" value="RmlC_Cupin_sf"/>
</dbReference>
<dbReference type="STRING" id="28042.GU90_14325"/>
<organism evidence="3 4">
    <name type="scientific">Saccharopolyspora rectivirgula</name>
    <dbReference type="NCBI Taxonomy" id="28042"/>
    <lineage>
        <taxon>Bacteria</taxon>
        <taxon>Bacillati</taxon>
        <taxon>Actinomycetota</taxon>
        <taxon>Actinomycetes</taxon>
        <taxon>Pseudonocardiales</taxon>
        <taxon>Pseudonocardiaceae</taxon>
        <taxon>Saccharopolyspora</taxon>
    </lineage>
</organism>
<dbReference type="EMBL" id="JNVU01000037">
    <property type="protein sequence ID" value="KEI43524.1"/>
    <property type="molecule type" value="Genomic_DNA"/>
</dbReference>
<dbReference type="GO" id="GO:0003700">
    <property type="term" value="F:DNA-binding transcription factor activity"/>
    <property type="evidence" value="ECO:0007669"/>
    <property type="project" value="TreeGrafter"/>
</dbReference>